<dbReference type="InterPro" id="IPR036565">
    <property type="entry name" value="Mur-like_cat_sf"/>
</dbReference>
<dbReference type="InterPro" id="IPR004101">
    <property type="entry name" value="Mur_ligase_C"/>
</dbReference>
<evidence type="ECO:0000256" key="2">
    <source>
        <dbReference type="ARBA" id="ARBA00022741"/>
    </source>
</evidence>
<evidence type="ECO:0000313" key="7">
    <source>
        <dbReference type="Proteomes" id="UP000199423"/>
    </source>
</evidence>
<dbReference type="GO" id="GO:0005524">
    <property type="term" value="F:ATP binding"/>
    <property type="evidence" value="ECO:0007669"/>
    <property type="project" value="UniProtKB-KW"/>
</dbReference>
<dbReference type="EMBL" id="FPCH01000005">
    <property type="protein sequence ID" value="SFV39086.1"/>
    <property type="molecule type" value="Genomic_DNA"/>
</dbReference>
<dbReference type="SUPFAM" id="SSF53623">
    <property type="entry name" value="MurD-like peptide ligases, catalytic domain"/>
    <property type="match status" value="1"/>
</dbReference>
<dbReference type="RefSeq" id="WP_177228229.1">
    <property type="nucleotide sequence ID" value="NZ_FPCH01000005.1"/>
</dbReference>
<evidence type="ECO:0000259" key="4">
    <source>
        <dbReference type="Pfam" id="PF02875"/>
    </source>
</evidence>
<feature type="domain" description="Mur ligase central" evidence="5">
    <location>
        <begin position="39"/>
        <end position="223"/>
    </location>
</feature>
<evidence type="ECO:0000259" key="5">
    <source>
        <dbReference type="Pfam" id="PF08245"/>
    </source>
</evidence>
<evidence type="ECO:0000256" key="1">
    <source>
        <dbReference type="ARBA" id="ARBA00022598"/>
    </source>
</evidence>
<dbReference type="PANTHER" id="PTHR43024:SF1">
    <property type="entry name" value="UDP-N-ACETYLMURAMOYL-TRIPEPTIDE--D-ALANYL-D-ALANINE LIGASE"/>
    <property type="match status" value="1"/>
</dbReference>
<proteinExistence type="predicted"/>
<dbReference type="AlphaFoldDB" id="A0A1I7NWN8"/>
<dbReference type="GO" id="GO:0016881">
    <property type="term" value="F:acid-amino acid ligase activity"/>
    <property type="evidence" value="ECO:0007669"/>
    <property type="project" value="InterPro"/>
</dbReference>
<dbReference type="Gene3D" id="3.40.1190.10">
    <property type="entry name" value="Mur-like, catalytic domain"/>
    <property type="match status" value="1"/>
</dbReference>
<dbReference type="InterPro" id="IPR051046">
    <property type="entry name" value="MurCDEF_CellWall_CoF430Synth"/>
</dbReference>
<keyword evidence="7" id="KW-1185">Reference proteome</keyword>
<keyword evidence="2" id="KW-0547">Nucleotide-binding</keyword>
<accession>A0A1I7NWN8</accession>
<dbReference type="SUPFAM" id="SSF53244">
    <property type="entry name" value="MurD-like peptide ligases, peptide-binding domain"/>
    <property type="match status" value="1"/>
</dbReference>
<dbReference type="STRING" id="51670.SAMN04488557_4111"/>
<protein>
    <submittedName>
        <fullName evidence="6">UDP-N-acetylmuramoyl-tripeptide--D-alanyl-D-alanine ligase</fullName>
    </submittedName>
</protein>
<sequence>MTTAKPNAVRHAFKRLRKKIREVRARVNRRLTNAKVIAVTGSSGKTTTVALLAHILSEKGSVRSQFVANQFRDAVHTLRRLRRRDAFVVLEQGTEAPGQLPKAAELIKPDIAIVTLVAIEHCTAFRTIEAVAEEKASFVRTLPVNGRAILNFDDPHCRAMAEMTRAKCVFFGVEGGEYRATDLNLSSDGTLDFVLHSRHGRMPLRTQLLGKHNWLSVTAAVTCALELGVSADTIAEKVASFSAVHGRMSVYSVNGRKFILDTEKAPYHSIGLPLETLRTIAATKKRFILGQISDYRGNSDRKYRDTYQAAAKVADEVCFVGARAHKAHAPRHDVETGKFRAFASMEALARHLTDTAQEGEVILLKSARNLHLERLMLDAVEPVRCWANECGKKTSCFECGLFGAAFDEHEGRSRSRRR</sequence>
<name>A0A1I7NWN8_9HYPH</name>
<organism evidence="6 7">
    <name type="scientific">Hyphomicrobium facile</name>
    <dbReference type="NCBI Taxonomy" id="51670"/>
    <lineage>
        <taxon>Bacteria</taxon>
        <taxon>Pseudomonadati</taxon>
        <taxon>Pseudomonadota</taxon>
        <taxon>Alphaproteobacteria</taxon>
        <taxon>Hyphomicrobiales</taxon>
        <taxon>Hyphomicrobiaceae</taxon>
        <taxon>Hyphomicrobium</taxon>
    </lineage>
</organism>
<dbReference type="InterPro" id="IPR036615">
    <property type="entry name" value="Mur_ligase_C_dom_sf"/>
</dbReference>
<dbReference type="Pfam" id="PF02875">
    <property type="entry name" value="Mur_ligase_C"/>
    <property type="match status" value="1"/>
</dbReference>
<dbReference type="InterPro" id="IPR013221">
    <property type="entry name" value="Mur_ligase_cen"/>
</dbReference>
<evidence type="ECO:0000256" key="3">
    <source>
        <dbReference type="ARBA" id="ARBA00022840"/>
    </source>
</evidence>
<dbReference type="Gene3D" id="3.90.190.20">
    <property type="entry name" value="Mur ligase, C-terminal domain"/>
    <property type="match status" value="1"/>
</dbReference>
<dbReference type="Pfam" id="PF08245">
    <property type="entry name" value="Mur_ligase_M"/>
    <property type="match status" value="1"/>
</dbReference>
<dbReference type="PANTHER" id="PTHR43024">
    <property type="entry name" value="UDP-N-ACETYLMURAMOYL-TRIPEPTIDE--D-ALANYL-D-ALANINE LIGASE"/>
    <property type="match status" value="1"/>
</dbReference>
<gene>
    <name evidence="6" type="ORF">SAMN04488557_4111</name>
</gene>
<reference evidence="7" key="1">
    <citation type="submission" date="2016-10" db="EMBL/GenBank/DDBJ databases">
        <authorList>
            <person name="Varghese N."/>
            <person name="Submissions S."/>
        </authorList>
    </citation>
    <scope>NUCLEOTIDE SEQUENCE [LARGE SCALE GENOMIC DNA]</scope>
    <source>
        <strain evidence="7">DSM 1565</strain>
    </source>
</reference>
<dbReference type="Proteomes" id="UP000199423">
    <property type="component" value="Unassembled WGS sequence"/>
</dbReference>
<feature type="domain" description="Mur ligase C-terminal" evidence="4">
    <location>
        <begin position="246"/>
        <end position="368"/>
    </location>
</feature>
<keyword evidence="3" id="KW-0067">ATP-binding</keyword>
<evidence type="ECO:0000313" key="6">
    <source>
        <dbReference type="EMBL" id="SFV39086.1"/>
    </source>
</evidence>
<keyword evidence="1 6" id="KW-0436">Ligase</keyword>